<evidence type="ECO:0000259" key="1">
    <source>
        <dbReference type="PROSITE" id="PS51704"/>
    </source>
</evidence>
<dbReference type="AlphaFoldDB" id="A0A915TZI2"/>
<name>A0A915TZI2_9BACT</name>
<feature type="domain" description="GP-PDE" evidence="1">
    <location>
        <begin position="10"/>
        <end position="281"/>
    </location>
</feature>
<dbReference type="PROSITE" id="PS51704">
    <property type="entry name" value="GP_PDE"/>
    <property type="match status" value="1"/>
</dbReference>
<accession>A0A915TZI2</accession>
<evidence type="ECO:0000313" key="2">
    <source>
        <dbReference type="EMBL" id="BCO08115.1"/>
    </source>
</evidence>
<dbReference type="Pfam" id="PF03009">
    <property type="entry name" value="GDPD"/>
    <property type="match status" value="1"/>
</dbReference>
<dbReference type="RefSeq" id="WP_267928041.1">
    <property type="nucleotide sequence ID" value="NZ_AP024233.1"/>
</dbReference>
<dbReference type="SUPFAM" id="SSF51695">
    <property type="entry name" value="PLC-like phosphodiesterases"/>
    <property type="match status" value="1"/>
</dbReference>
<dbReference type="GO" id="GO:0008081">
    <property type="term" value="F:phosphoric diester hydrolase activity"/>
    <property type="evidence" value="ECO:0007669"/>
    <property type="project" value="InterPro"/>
</dbReference>
<dbReference type="PANTHER" id="PTHR46211">
    <property type="entry name" value="GLYCEROPHOSPHORYL DIESTER PHOSPHODIESTERASE"/>
    <property type="match status" value="1"/>
</dbReference>
<dbReference type="PANTHER" id="PTHR46211:SF14">
    <property type="entry name" value="GLYCEROPHOSPHODIESTER PHOSPHODIESTERASE"/>
    <property type="match status" value="1"/>
</dbReference>
<dbReference type="Proteomes" id="UP001063350">
    <property type="component" value="Chromosome"/>
</dbReference>
<dbReference type="InterPro" id="IPR017946">
    <property type="entry name" value="PLC-like_Pdiesterase_TIM-brl"/>
</dbReference>
<proteinExistence type="predicted"/>
<protein>
    <submittedName>
        <fullName evidence="2">Glycerophosphoryl diester phosphodiesterase</fullName>
    </submittedName>
</protein>
<dbReference type="KEGG" id="ddu:GF1_04910"/>
<dbReference type="Gene3D" id="3.20.20.190">
    <property type="entry name" value="Phosphatidylinositol (PI) phosphodiesterase"/>
    <property type="match status" value="1"/>
</dbReference>
<sequence>MFFDHLPETGFVCGHRGARSIAPENTLLALEKARDCGAHAWETDVRVSREGEPIIFHDDTLERTTDVASHSHFKDRRPWHTERFTVAELRELDAGSWFLETDPYCTVASGEVEEEEKDRIRGQKIPLLGEILSFTARHRFPVNLELKDLGTPPGDTLVVDRVLAMLEETGTMDLVLLSSFRHEYLRRARSLSSTLALGVLVEKKHPPDLIHYLKDLSAAAYHPSVQLLDLELVHELRRVGVRVNCWTVNDMTRAGELLQAGVGVITDWPQRLTGTTVYRSYP</sequence>
<dbReference type="EMBL" id="AP024233">
    <property type="protein sequence ID" value="BCO08115.1"/>
    <property type="molecule type" value="Genomic_DNA"/>
</dbReference>
<dbReference type="InterPro" id="IPR030395">
    <property type="entry name" value="GP_PDE_dom"/>
</dbReference>
<gene>
    <name evidence="2" type="ORF">GF1_04910</name>
</gene>
<keyword evidence="3" id="KW-1185">Reference proteome</keyword>
<reference evidence="2" key="1">
    <citation type="submission" date="2020-12" db="EMBL/GenBank/DDBJ databases">
        <title>Desulfobium dissulfuricans gen. nov., sp. nov., a novel mesophilic, sulfate-reducing bacterium isolated from a deep-sea hydrothermal vent.</title>
        <authorList>
            <person name="Hashimoto Y."/>
            <person name="Tame A."/>
            <person name="Sawayama S."/>
            <person name="Miyazaki J."/>
            <person name="Takai K."/>
            <person name="Nakagawa S."/>
        </authorList>
    </citation>
    <scope>NUCLEOTIDE SEQUENCE</scope>
    <source>
        <strain evidence="2">GF1</strain>
    </source>
</reference>
<evidence type="ECO:0000313" key="3">
    <source>
        <dbReference type="Proteomes" id="UP001063350"/>
    </source>
</evidence>
<organism evidence="2 3">
    <name type="scientific">Desulfolithobacter dissulfuricans</name>
    <dbReference type="NCBI Taxonomy" id="2795293"/>
    <lineage>
        <taxon>Bacteria</taxon>
        <taxon>Pseudomonadati</taxon>
        <taxon>Thermodesulfobacteriota</taxon>
        <taxon>Desulfobulbia</taxon>
        <taxon>Desulfobulbales</taxon>
        <taxon>Desulfobulbaceae</taxon>
        <taxon>Desulfolithobacter</taxon>
    </lineage>
</organism>
<dbReference type="GO" id="GO:0006629">
    <property type="term" value="P:lipid metabolic process"/>
    <property type="evidence" value="ECO:0007669"/>
    <property type="project" value="InterPro"/>
</dbReference>